<feature type="transmembrane region" description="Helical" evidence="8">
    <location>
        <begin position="206"/>
        <end position="229"/>
    </location>
</feature>
<comment type="similarity">
    <text evidence="2">Belongs to the AzlC family.</text>
</comment>
<evidence type="ECO:0000256" key="8">
    <source>
        <dbReference type="SAM" id="Phobius"/>
    </source>
</evidence>
<keyword evidence="7 8" id="KW-0472">Membrane</keyword>
<dbReference type="PANTHER" id="PTHR34979:SF1">
    <property type="entry name" value="INNER MEMBRANE PROTEIN YGAZ"/>
    <property type="match status" value="1"/>
</dbReference>
<reference evidence="9" key="1">
    <citation type="journal article" date="2021" name="PeerJ">
        <title>Extensive microbial diversity within the chicken gut microbiome revealed by metagenomics and culture.</title>
        <authorList>
            <person name="Gilroy R."/>
            <person name="Ravi A."/>
            <person name="Getino M."/>
            <person name="Pursley I."/>
            <person name="Horton D.L."/>
            <person name="Alikhan N.F."/>
            <person name="Baker D."/>
            <person name="Gharbi K."/>
            <person name="Hall N."/>
            <person name="Watson M."/>
            <person name="Adriaenssens E.M."/>
            <person name="Foster-Nyarko E."/>
            <person name="Jarju S."/>
            <person name="Secka A."/>
            <person name="Antonio M."/>
            <person name="Oren A."/>
            <person name="Chaudhuri R.R."/>
            <person name="La Ragione R."/>
            <person name="Hildebrand F."/>
            <person name="Pallen M.J."/>
        </authorList>
    </citation>
    <scope>NUCLEOTIDE SEQUENCE</scope>
    <source>
        <strain evidence="9">1068</strain>
    </source>
</reference>
<name>A0A9D2FNF7_9FIRM</name>
<dbReference type="Pfam" id="PF03591">
    <property type="entry name" value="AzlC"/>
    <property type="match status" value="1"/>
</dbReference>
<sequence length="234" mass="24570">MVHNKIKAGLRDGIPIGLGYFSVSFTFGMLAVKSGISPFHAVLISLLNLTSAGQFAGLTVIVSGASLLEMALTQLVINIRYALMSVSLSQKLDESVKVRQRLLIAYGNTDEIFAVASAKPGTVGKWYMYGLILIPVAGWVGGTLTGAVASTLLPAAIISALGVALYGMFIAIVVPVARESREVLLVVAAALILSTAFYYLPVLKEISSGFSIIICTVTAAALGACLFPVKEEET</sequence>
<evidence type="ECO:0000256" key="6">
    <source>
        <dbReference type="ARBA" id="ARBA00022989"/>
    </source>
</evidence>
<dbReference type="PANTHER" id="PTHR34979">
    <property type="entry name" value="INNER MEMBRANE PROTEIN YGAZ"/>
    <property type="match status" value="1"/>
</dbReference>
<keyword evidence="3" id="KW-0813">Transport</keyword>
<organism evidence="9 10">
    <name type="scientific">Candidatus Blautia pullicola</name>
    <dbReference type="NCBI Taxonomy" id="2838498"/>
    <lineage>
        <taxon>Bacteria</taxon>
        <taxon>Bacillati</taxon>
        <taxon>Bacillota</taxon>
        <taxon>Clostridia</taxon>
        <taxon>Lachnospirales</taxon>
        <taxon>Lachnospiraceae</taxon>
        <taxon>Blautia</taxon>
    </lineage>
</organism>
<reference evidence="9" key="2">
    <citation type="submission" date="2021-04" db="EMBL/GenBank/DDBJ databases">
        <authorList>
            <person name="Gilroy R."/>
        </authorList>
    </citation>
    <scope>NUCLEOTIDE SEQUENCE</scope>
    <source>
        <strain evidence="9">1068</strain>
    </source>
</reference>
<evidence type="ECO:0000256" key="5">
    <source>
        <dbReference type="ARBA" id="ARBA00022692"/>
    </source>
</evidence>
<dbReference type="GO" id="GO:0005886">
    <property type="term" value="C:plasma membrane"/>
    <property type="evidence" value="ECO:0007669"/>
    <property type="project" value="UniProtKB-SubCell"/>
</dbReference>
<dbReference type="AlphaFoldDB" id="A0A9D2FNF7"/>
<comment type="subcellular location">
    <subcellularLocation>
        <location evidence="1">Cell membrane</location>
        <topology evidence="1">Multi-pass membrane protein</topology>
    </subcellularLocation>
</comment>
<evidence type="ECO:0000313" key="10">
    <source>
        <dbReference type="Proteomes" id="UP000824056"/>
    </source>
</evidence>
<feature type="transmembrane region" description="Helical" evidence="8">
    <location>
        <begin position="12"/>
        <end position="32"/>
    </location>
</feature>
<feature type="transmembrane region" description="Helical" evidence="8">
    <location>
        <begin position="155"/>
        <end position="176"/>
    </location>
</feature>
<gene>
    <name evidence="9" type="ORF">H9809_00580</name>
</gene>
<comment type="caution">
    <text evidence="9">The sequence shown here is derived from an EMBL/GenBank/DDBJ whole genome shotgun (WGS) entry which is preliminary data.</text>
</comment>
<keyword evidence="6 8" id="KW-1133">Transmembrane helix</keyword>
<evidence type="ECO:0000256" key="1">
    <source>
        <dbReference type="ARBA" id="ARBA00004651"/>
    </source>
</evidence>
<evidence type="ECO:0000256" key="3">
    <source>
        <dbReference type="ARBA" id="ARBA00022448"/>
    </source>
</evidence>
<dbReference type="Proteomes" id="UP000824056">
    <property type="component" value="Unassembled WGS sequence"/>
</dbReference>
<proteinExistence type="inferred from homology"/>
<evidence type="ECO:0000256" key="7">
    <source>
        <dbReference type="ARBA" id="ARBA00023136"/>
    </source>
</evidence>
<keyword evidence="5 8" id="KW-0812">Transmembrane</keyword>
<feature type="transmembrane region" description="Helical" evidence="8">
    <location>
        <begin position="183"/>
        <end position="200"/>
    </location>
</feature>
<evidence type="ECO:0000256" key="4">
    <source>
        <dbReference type="ARBA" id="ARBA00022475"/>
    </source>
</evidence>
<feature type="transmembrane region" description="Helical" evidence="8">
    <location>
        <begin position="52"/>
        <end position="77"/>
    </location>
</feature>
<feature type="transmembrane region" description="Helical" evidence="8">
    <location>
        <begin position="126"/>
        <end position="149"/>
    </location>
</feature>
<evidence type="ECO:0000256" key="2">
    <source>
        <dbReference type="ARBA" id="ARBA00010735"/>
    </source>
</evidence>
<evidence type="ECO:0000313" key="9">
    <source>
        <dbReference type="EMBL" id="HIZ64394.1"/>
    </source>
</evidence>
<dbReference type="InterPro" id="IPR011606">
    <property type="entry name" value="Brnchd-chn_aa_trnsp_permease"/>
</dbReference>
<dbReference type="EMBL" id="DXBG01000016">
    <property type="protein sequence ID" value="HIZ64394.1"/>
    <property type="molecule type" value="Genomic_DNA"/>
</dbReference>
<accession>A0A9D2FNF7</accession>
<dbReference type="GO" id="GO:1903785">
    <property type="term" value="P:L-valine transmembrane transport"/>
    <property type="evidence" value="ECO:0007669"/>
    <property type="project" value="TreeGrafter"/>
</dbReference>
<keyword evidence="4" id="KW-1003">Cell membrane</keyword>
<protein>
    <submittedName>
        <fullName evidence="9">AzlC family ABC transporter permease</fullName>
    </submittedName>
</protein>